<protein>
    <submittedName>
        <fullName evidence="2">Uncharacterized protein</fullName>
    </submittedName>
</protein>
<dbReference type="EMBL" id="JBHLWN010000107">
    <property type="protein sequence ID" value="MFC0216050.1"/>
    <property type="molecule type" value="Genomic_DNA"/>
</dbReference>
<keyword evidence="3" id="KW-1185">Reference proteome</keyword>
<dbReference type="RefSeq" id="WP_377473834.1">
    <property type="nucleotide sequence ID" value="NZ_JBHLWN010000107.1"/>
</dbReference>
<reference evidence="2 3" key="1">
    <citation type="submission" date="2024-09" db="EMBL/GenBank/DDBJ databases">
        <authorList>
            <person name="Sun Q."/>
            <person name="Mori K."/>
        </authorList>
    </citation>
    <scope>NUCLEOTIDE SEQUENCE [LARGE SCALE GENOMIC DNA]</scope>
    <source>
        <strain evidence="2 3">CCM 7759</strain>
    </source>
</reference>
<name>A0ABV6DTR3_9BACL</name>
<feature type="non-terminal residue" evidence="2">
    <location>
        <position position="1"/>
    </location>
</feature>
<evidence type="ECO:0000313" key="3">
    <source>
        <dbReference type="Proteomes" id="UP001589776"/>
    </source>
</evidence>
<comment type="caution">
    <text evidence="2">The sequence shown here is derived from an EMBL/GenBank/DDBJ whole genome shotgun (WGS) entry which is preliminary data.</text>
</comment>
<accession>A0ABV6DTR3</accession>
<evidence type="ECO:0000256" key="1">
    <source>
        <dbReference type="SAM" id="Phobius"/>
    </source>
</evidence>
<keyword evidence="1" id="KW-0812">Transmembrane</keyword>
<gene>
    <name evidence="2" type="ORF">ACFFK0_26985</name>
</gene>
<evidence type="ECO:0000313" key="2">
    <source>
        <dbReference type="EMBL" id="MFC0216050.1"/>
    </source>
</evidence>
<proteinExistence type="predicted"/>
<feature type="transmembrane region" description="Helical" evidence="1">
    <location>
        <begin position="26"/>
        <end position="51"/>
    </location>
</feature>
<keyword evidence="1" id="KW-1133">Transmembrane helix</keyword>
<dbReference type="Proteomes" id="UP001589776">
    <property type="component" value="Unassembled WGS sequence"/>
</dbReference>
<sequence length="181" mass="20843">FLFFHAEETDTTDLNHRTSRVIQKKFSIGIAALSLVIIWFALILFAPQFIYTIITPKTNLEAENIAGVTLSKKIIDYSKEDFSQDHHNPNTYYFLNGVRVTSDTSGKFKSIDITHNTSKSVKTSRGITVGDSLEKVKAAYGENFYRRHEQGAGIIVYVDKRSFMEFWHWNDIVQEIRYGSY</sequence>
<keyword evidence="1" id="KW-0472">Membrane</keyword>
<organism evidence="2 3">
    <name type="scientific">Paenibacillus chartarius</name>
    <dbReference type="NCBI Taxonomy" id="747481"/>
    <lineage>
        <taxon>Bacteria</taxon>
        <taxon>Bacillati</taxon>
        <taxon>Bacillota</taxon>
        <taxon>Bacilli</taxon>
        <taxon>Bacillales</taxon>
        <taxon>Paenibacillaceae</taxon>
        <taxon>Paenibacillus</taxon>
    </lineage>
</organism>